<dbReference type="PANTHER" id="PTHR33383">
    <property type="entry name" value="MEMBRANE PROTEIN INSERTION EFFICIENCY FACTOR-RELATED"/>
    <property type="match status" value="1"/>
</dbReference>
<dbReference type="Pfam" id="PF01809">
    <property type="entry name" value="YidD"/>
    <property type="match status" value="1"/>
</dbReference>
<comment type="function">
    <text evidence="1">Could be involved in insertion of integral membrane proteins into the membrane.</text>
</comment>
<dbReference type="InterPro" id="IPR002696">
    <property type="entry name" value="Membr_insert_effic_factor_YidD"/>
</dbReference>
<keyword evidence="1" id="KW-0472">Membrane</keyword>
<dbReference type="GO" id="GO:0005886">
    <property type="term" value="C:plasma membrane"/>
    <property type="evidence" value="ECO:0007669"/>
    <property type="project" value="UniProtKB-SubCell"/>
</dbReference>
<organism evidence="2">
    <name type="scientific">candidate division WOR-3 bacterium</name>
    <dbReference type="NCBI Taxonomy" id="2052148"/>
    <lineage>
        <taxon>Bacteria</taxon>
        <taxon>Bacteria division WOR-3</taxon>
    </lineage>
</organism>
<accession>A0A7C3NHF9</accession>
<evidence type="ECO:0000313" key="2">
    <source>
        <dbReference type="EMBL" id="HFK24446.1"/>
    </source>
</evidence>
<reference evidence="2" key="1">
    <citation type="journal article" date="2020" name="mSystems">
        <title>Genome- and Community-Level Interaction Insights into Carbon Utilization and Element Cycling Functions of Hydrothermarchaeota in Hydrothermal Sediment.</title>
        <authorList>
            <person name="Zhou Z."/>
            <person name="Liu Y."/>
            <person name="Xu W."/>
            <person name="Pan J."/>
            <person name="Luo Z.H."/>
            <person name="Li M."/>
        </authorList>
    </citation>
    <scope>NUCLEOTIDE SEQUENCE [LARGE SCALE GENOMIC DNA]</scope>
    <source>
        <strain evidence="2">SpSt-464</strain>
    </source>
</reference>
<comment type="subcellular location">
    <subcellularLocation>
        <location evidence="1">Cell membrane</location>
        <topology evidence="1">Peripheral membrane protein</topology>
        <orientation evidence="1">Cytoplasmic side</orientation>
    </subcellularLocation>
</comment>
<dbReference type="PANTHER" id="PTHR33383:SF1">
    <property type="entry name" value="MEMBRANE PROTEIN INSERTION EFFICIENCY FACTOR-RELATED"/>
    <property type="match status" value="1"/>
</dbReference>
<dbReference type="NCBIfam" id="TIGR00278">
    <property type="entry name" value="membrane protein insertion efficiency factor YidD"/>
    <property type="match status" value="1"/>
</dbReference>
<name>A0A7C3NHF9_UNCW3</name>
<dbReference type="EMBL" id="DSTT01000006">
    <property type="protein sequence ID" value="HFK24446.1"/>
    <property type="molecule type" value="Genomic_DNA"/>
</dbReference>
<dbReference type="HAMAP" id="MF_00386">
    <property type="entry name" value="UPF0161_YidD"/>
    <property type="match status" value="1"/>
</dbReference>
<evidence type="ECO:0000256" key="1">
    <source>
        <dbReference type="HAMAP-Rule" id="MF_00386"/>
    </source>
</evidence>
<dbReference type="AlphaFoldDB" id="A0A7C3NHF9"/>
<dbReference type="SMART" id="SM01234">
    <property type="entry name" value="Haemolytic"/>
    <property type="match status" value="1"/>
</dbReference>
<keyword evidence="1" id="KW-1003">Cell membrane</keyword>
<comment type="similarity">
    <text evidence="1">Belongs to the UPF0161 family.</text>
</comment>
<proteinExistence type="inferred from homology"/>
<gene>
    <name evidence="2" type="primary">yidD</name>
    <name evidence="2" type="ORF">ENS15_07365</name>
</gene>
<sequence length="69" mass="8139">MNKIVIFFIQIYRKFISPLFPPTCRFTPTCSEYSLQAYKKYNFFKASFLSAKRILRCNPFSKGGEDPLE</sequence>
<comment type="caution">
    <text evidence="2">The sequence shown here is derived from an EMBL/GenBank/DDBJ whole genome shotgun (WGS) entry which is preliminary data.</text>
</comment>
<protein>
    <recommendedName>
        <fullName evidence="1">Putative membrane protein insertion efficiency factor</fullName>
    </recommendedName>
</protein>